<accession>A0A257LVJ7</accession>
<organism evidence="2 3">
    <name type="scientific">candidate division WOR-3 bacterium 4484_18</name>
    <dbReference type="NCBI Taxonomy" id="2020626"/>
    <lineage>
        <taxon>Bacteria</taxon>
        <taxon>Bacteria division WOR-3</taxon>
    </lineage>
</organism>
<reference evidence="3" key="1">
    <citation type="submission" date="2017-07" db="EMBL/GenBank/DDBJ databases">
        <title>Novel pathways for hydrocarbon cycling and metabolic interdependencies in hydrothermal sediment communities.</title>
        <authorList>
            <person name="Dombrowski N."/>
            <person name="Seitz K."/>
            <person name="Teske A."/>
            <person name="Baker B."/>
        </authorList>
    </citation>
    <scope>NUCLEOTIDE SEQUENCE [LARGE SCALE GENOMIC DNA]</scope>
</reference>
<dbReference type="EMBL" id="NMUJ01000006">
    <property type="protein sequence ID" value="OYV03442.1"/>
    <property type="molecule type" value="Genomic_DNA"/>
</dbReference>
<evidence type="ECO:0000259" key="1">
    <source>
        <dbReference type="Pfam" id="PF07244"/>
    </source>
</evidence>
<evidence type="ECO:0000313" key="3">
    <source>
        <dbReference type="Proteomes" id="UP000216312"/>
    </source>
</evidence>
<proteinExistence type="predicted"/>
<dbReference type="Proteomes" id="UP000216312">
    <property type="component" value="Unassembled WGS sequence"/>
</dbReference>
<dbReference type="InterPro" id="IPR010827">
    <property type="entry name" value="BamA/TamA_POTRA"/>
</dbReference>
<sequence length="407" mass="46658">MWIIFLWGWVLGDVGITGNYLLTDSVVYEILEPLKGGIFDTNRFRCAVEEILELYGENGYPFAEIGVEDIRVQADTIFMMLKIHEGGLRYVRRVEVEGMKLPKWKLCSGCLLTGAPFRLSGLRKLQRRVMRMGVATDMGVKLIPIGGDSVDVVLWVRPQHVRFYGYVGGWVDANVRLSSCNFWGRAERIEIDGRKHGEHGSLYILYREPVLVRELFMWQTTLSYRVMEGFGEYSLGVGVFYPLTTYEVGVEFERRVNLYPYRNINYGGMLNMRYRGERLVLMSRLGYCGELYGYGELRWVSKYVRVGVAGGYTDADVVYRYWELGGDNLRGFYKGEIKVPKFVRIAVEPYLHGLYGLMDIAYTGELVWSVGVGLELQAGKTTVQVSVAFPYMDVHKGKLHVEMKLEE</sequence>
<evidence type="ECO:0000313" key="2">
    <source>
        <dbReference type="EMBL" id="OYV03442.1"/>
    </source>
</evidence>
<protein>
    <recommendedName>
        <fullName evidence="1">POTRA domain-containing protein</fullName>
    </recommendedName>
</protein>
<dbReference type="Gene3D" id="3.10.20.310">
    <property type="entry name" value="membrane protein fhac"/>
    <property type="match status" value="1"/>
</dbReference>
<gene>
    <name evidence="2" type="ORF">CGW93_00840</name>
</gene>
<feature type="domain" description="POTRA" evidence="1">
    <location>
        <begin position="12"/>
        <end position="86"/>
    </location>
</feature>
<dbReference type="Pfam" id="PF07244">
    <property type="entry name" value="POTRA"/>
    <property type="match status" value="1"/>
</dbReference>
<name>A0A257LVJ7_UNCW3</name>
<comment type="caution">
    <text evidence="2">The sequence shown here is derived from an EMBL/GenBank/DDBJ whole genome shotgun (WGS) entry which is preliminary data.</text>
</comment>
<dbReference type="GO" id="GO:0019867">
    <property type="term" value="C:outer membrane"/>
    <property type="evidence" value="ECO:0007669"/>
    <property type="project" value="InterPro"/>
</dbReference>
<dbReference type="AlphaFoldDB" id="A0A257LVJ7"/>